<organism evidence="2 3">
    <name type="scientific">Vibrio ruber (strain DSM 16370 / JCM 11486 / BCRC 17186 / CECT 7878 / LMG 23124 / VR1)</name>
    <dbReference type="NCBI Taxonomy" id="1123498"/>
    <lineage>
        <taxon>Bacteria</taxon>
        <taxon>Pseudomonadati</taxon>
        <taxon>Pseudomonadota</taxon>
        <taxon>Gammaproteobacteria</taxon>
        <taxon>Vibrionales</taxon>
        <taxon>Vibrionaceae</taxon>
        <taxon>Vibrio</taxon>
    </lineage>
</organism>
<gene>
    <name evidence="2" type="ORF">VR7878_02687</name>
</gene>
<sequence>MRIVHITKNSDITPAAGNGLSQPYPALPLQKANTKPTQKGPEESGPRQIRMNNPLVSKRAAAHRQTSRLLR</sequence>
<feature type="compositionally biased region" description="Basic residues" evidence="1">
    <location>
        <begin position="60"/>
        <end position="71"/>
    </location>
</feature>
<evidence type="ECO:0000313" key="3">
    <source>
        <dbReference type="Proteomes" id="UP000188276"/>
    </source>
</evidence>
<dbReference type="STRING" id="1123498.VR7878_02687"/>
<reference evidence="3" key="1">
    <citation type="submission" date="2017-02" db="EMBL/GenBank/DDBJ databases">
        <authorList>
            <person name="Rodrigo-Torres L."/>
            <person name="Arahal R.D."/>
            <person name="Lucena T."/>
        </authorList>
    </citation>
    <scope>NUCLEOTIDE SEQUENCE [LARGE SCALE GENOMIC DNA]</scope>
    <source>
        <strain evidence="3">CECT 7878</strain>
    </source>
</reference>
<evidence type="ECO:0000256" key="1">
    <source>
        <dbReference type="SAM" id="MobiDB-lite"/>
    </source>
</evidence>
<feature type="region of interest" description="Disordered" evidence="1">
    <location>
        <begin position="1"/>
        <end position="71"/>
    </location>
</feature>
<evidence type="ECO:0000313" key="2">
    <source>
        <dbReference type="EMBL" id="SJN58166.1"/>
    </source>
</evidence>
<dbReference type="Proteomes" id="UP000188276">
    <property type="component" value="Unassembled WGS sequence"/>
</dbReference>
<name>A0A1R4LNI1_VIBR1</name>
<keyword evidence="3" id="KW-1185">Reference proteome</keyword>
<dbReference type="EMBL" id="FULE01000036">
    <property type="protein sequence ID" value="SJN58166.1"/>
    <property type="molecule type" value="Genomic_DNA"/>
</dbReference>
<dbReference type="AlphaFoldDB" id="A0A1R4LNI1"/>
<protein>
    <submittedName>
        <fullName evidence="2">Uncharacterized protein</fullName>
    </submittedName>
</protein>
<accession>A0A1R4LNI1</accession>
<proteinExistence type="predicted"/>